<comment type="caution">
    <text evidence="1">The sequence shown here is derived from an EMBL/GenBank/DDBJ whole genome shotgun (WGS) entry which is preliminary data.</text>
</comment>
<reference evidence="1" key="1">
    <citation type="submission" date="2021-01" db="EMBL/GenBank/DDBJ databases">
        <title>Modified the classification status of verrucomicrobia.</title>
        <authorList>
            <person name="Feng X."/>
        </authorList>
    </citation>
    <scope>NUCLEOTIDE SEQUENCE</scope>
    <source>
        <strain evidence="1">5K15</strain>
    </source>
</reference>
<name>A0AAE2VBH4_9BACT</name>
<organism evidence="1 2">
    <name type="scientific">Oceaniferula flava</name>
    <dbReference type="NCBI Taxonomy" id="2800421"/>
    <lineage>
        <taxon>Bacteria</taxon>
        <taxon>Pseudomonadati</taxon>
        <taxon>Verrucomicrobiota</taxon>
        <taxon>Verrucomicrobiia</taxon>
        <taxon>Verrucomicrobiales</taxon>
        <taxon>Verrucomicrobiaceae</taxon>
        <taxon>Oceaniferula</taxon>
    </lineage>
</organism>
<dbReference type="AlphaFoldDB" id="A0AAE2VBH4"/>
<dbReference type="Proteomes" id="UP000634206">
    <property type="component" value="Unassembled WGS sequence"/>
</dbReference>
<dbReference type="RefSeq" id="WP_309488364.1">
    <property type="nucleotide sequence ID" value="NZ_JAENIG010000001.1"/>
</dbReference>
<gene>
    <name evidence="1" type="ORF">JIN83_02235</name>
</gene>
<sequence length="313" mass="34006">MRVPLYFSIPSCLIVAAGVWYLGTKDEDFTAPPTPERLAEVAIEWEKSRPNTPPPKPINAALLADPTPIKPKSSATAKQEEEIIPAGDLNLAPSLSEYGTYGDKGAAAMIHLATQLETKAQFQRALLAWERVIDTSNPDEKERLQAVRAIQRIRGSLPPWNPDPSADISLTLHAGATIQDKAVLENALKMAAALIDNASGNVVKVDTQATIGKGSGIKTPRIPIAIWFTRPSSTSEGATAETPPISFMADPKQPELLASQVAAGVYALIRNHLSTETSFSPLPEYPAGVQPDDLLQFYVTRLMWREFVKSMKE</sequence>
<protein>
    <submittedName>
        <fullName evidence="1">Uncharacterized protein</fullName>
    </submittedName>
</protein>
<evidence type="ECO:0000313" key="2">
    <source>
        <dbReference type="Proteomes" id="UP000634206"/>
    </source>
</evidence>
<dbReference type="EMBL" id="JAENIG010000001">
    <property type="protein sequence ID" value="MBK1853766.1"/>
    <property type="molecule type" value="Genomic_DNA"/>
</dbReference>
<keyword evidence="2" id="KW-1185">Reference proteome</keyword>
<evidence type="ECO:0000313" key="1">
    <source>
        <dbReference type="EMBL" id="MBK1853766.1"/>
    </source>
</evidence>
<accession>A0AAE2VBH4</accession>
<proteinExistence type="predicted"/>